<dbReference type="InterPro" id="IPR018060">
    <property type="entry name" value="HTH_AraC"/>
</dbReference>
<dbReference type="PANTHER" id="PTHR43436">
    <property type="entry name" value="ARAC-FAMILY TRANSCRIPTIONAL REGULATOR"/>
    <property type="match status" value="1"/>
</dbReference>
<dbReference type="Pfam" id="PF12833">
    <property type="entry name" value="HTH_18"/>
    <property type="match status" value="1"/>
</dbReference>
<dbReference type="Gene3D" id="1.10.10.60">
    <property type="entry name" value="Homeodomain-like"/>
    <property type="match status" value="2"/>
</dbReference>
<name>A0ABM6C3P6_9ENTR</name>
<evidence type="ECO:0000256" key="1">
    <source>
        <dbReference type="ARBA" id="ARBA00023015"/>
    </source>
</evidence>
<dbReference type="EMBL" id="CP014007">
    <property type="protein sequence ID" value="ANI85300.1"/>
    <property type="molecule type" value="Genomic_DNA"/>
</dbReference>
<dbReference type="Proteomes" id="UP000078227">
    <property type="component" value="Chromosome"/>
</dbReference>
<accession>A0ABM6C3P6</accession>
<organism evidence="4 5">
    <name type="scientific">Kosakonia oryzae</name>
    <dbReference type="NCBI Taxonomy" id="497725"/>
    <lineage>
        <taxon>Bacteria</taxon>
        <taxon>Pseudomonadati</taxon>
        <taxon>Pseudomonadota</taxon>
        <taxon>Gammaproteobacteria</taxon>
        <taxon>Enterobacterales</taxon>
        <taxon>Enterobacteriaceae</taxon>
        <taxon>Kosakonia</taxon>
    </lineage>
</organism>
<evidence type="ECO:0000313" key="4">
    <source>
        <dbReference type="EMBL" id="ANI85300.1"/>
    </source>
</evidence>
<dbReference type="InterPro" id="IPR009057">
    <property type="entry name" value="Homeodomain-like_sf"/>
</dbReference>
<evidence type="ECO:0000256" key="2">
    <source>
        <dbReference type="ARBA" id="ARBA00023163"/>
    </source>
</evidence>
<protein>
    <submittedName>
        <fullName evidence="4">AraC family transcriptional regulator</fullName>
    </submittedName>
</protein>
<keyword evidence="2" id="KW-0804">Transcription</keyword>
<dbReference type="PROSITE" id="PS01124">
    <property type="entry name" value="HTH_ARAC_FAMILY_2"/>
    <property type="match status" value="1"/>
</dbReference>
<dbReference type="SMART" id="SM00342">
    <property type="entry name" value="HTH_ARAC"/>
    <property type="match status" value="1"/>
</dbReference>
<proteinExistence type="predicted"/>
<dbReference type="PANTHER" id="PTHR43436:SF2">
    <property type="entry name" value="ARAC_XYLS FAMILY TRANSCRIPTIONAL REGULATOR"/>
    <property type="match status" value="1"/>
</dbReference>
<reference evidence="4 5" key="1">
    <citation type="submission" date="2021-03" db="EMBL/GenBank/DDBJ databases">
        <authorList>
            <person name="Li Y."/>
            <person name="Li S."/>
            <person name="Chen M."/>
            <person name="Peng G."/>
            <person name="Tan Z."/>
            <person name="An Q."/>
        </authorList>
    </citation>
    <scope>NUCLEOTIDE SEQUENCE [LARGE SCALE GENOMIC DNA]</scope>
    <source>
        <strain evidence="4 5">Ola 51</strain>
    </source>
</reference>
<gene>
    <name evidence="4" type="ORF">AWR26_15935</name>
</gene>
<evidence type="ECO:0000313" key="5">
    <source>
        <dbReference type="Proteomes" id="UP000078227"/>
    </source>
</evidence>
<sequence>MRREAMHTEMVSLLRSLAPNEGYTCSRLETVRFMRSDRPLGRTPVVYEPGIVIVCQGHKRGYLADRVYHYDKQHYLVLSVPLPFSTETEASAEEPLLAIAVRLEMTVLLELMSELEQSAISAATAPEGIISTPLEPELADTTLRLLRALASPQEAKILGPQIVRELYYRVLMGARGGAIRAALASQGQFAAISRVLQRIHTEFPQPLHVTRLANDIGLSVPAFHKHFKAVTGTSPLQYIKSVRLNQARLMMIRDNLTAAGAAFRVGYESPSQFNREFRRLFGRSPGEEAKEMKAAFSLFPPI</sequence>
<dbReference type="Pfam" id="PF06719">
    <property type="entry name" value="AraC_N"/>
    <property type="match status" value="1"/>
</dbReference>
<evidence type="ECO:0000259" key="3">
    <source>
        <dbReference type="PROSITE" id="PS01124"/>
    </source>
</evidence>
<feature type="domain" description="HTH araC/xylS-type" evidence="3">
    <location>
        <begin position="193"/>
        <end position="291"/>
    </location>
</feature>
<keyword evidence="5" id="KW-1185">Reference proteome</keyword>
<dbReference type="InterPro" id="IPR009594">
    <property type="entry name" value="Tscrpt_reg_HTH_AraC_N"/>
</dbReference>
<dbReference type="SUPFAM" id="SSF46689">
    <property type="entry name" value="Homeodomain-like"/>
    <property type="match status" value="2"/>
</dbReference>
<keyword evidence="1" id="KW-0805">Transcription regulation</keyword>